<dbReference type="InterPro" id="IPR016040">
    <property type="entry name" value="NAD(P)-bd_dom"/>
</dbReference>
<accession>A0A0W0HT14</accession>
<proteinExistence type="predicted"/>
<evidence type="ECO:0000313" key="3">
    <source>
        <dbReference type="Proteomes" id="UP000054197"/>
    </source>
</evidence>
<dbReference type="PANTHER" id="PTHR15020:SF50">
    <property type="entry name" value="UPF0659 PROTEIN YMR090W"/>
    <property type="match status" value="1"/>
</dbReference>
<dbReference type="Pfam" id="PF13460">
    <property type="entry name" value="NAD_binding_10"/>
    <property type="match status" value="1"/>
</dbReference>
<dbReference type="PANTHER" id="PTHR15020">
    <property type="entry name" value="FLAVIN REDUCTASE-RELATED"/>
    <property type="match status" value="1"/>
</dbReference>
<dbReference type="Gene3D" id="3.40.50.720">
    <property type="entry name" value="NAD(P)-binding Rossmann-like Domain"/>
    <property type="match status" value="1"/>
</dbReference>
<dbReference type="RefSeq" id="WP_058420678.1">
    <property type="nucleotide sequence ID" value="NZ_LKEF01000023.1"/>
</dbReference>
<dbReference type="Proteomes" id="UP000054197">
    <property type="component" value="Unassembled WGS sequence"/>
</dbReference>
<dbReference type="SUPFAM" id="SSF51735">
    <property type="entry name" value="NAD(P)-binding Rossmann-fold domains"/>
    <property type="match status" value="1"/>
</dbReference>
<reference evidence="2 3" key="1">
    <citation type="submission" date="2015-09" db="EMBL/GenBank/DDBJ databases">
        <title>Genome sequence of ICMP 11288.</title>
        <authorList>
            <person name="Visnovsky S."/>
            <person name="Lu A."/>
            <person name="Panda P."/>
            <person name="Pitman A."/>
        </authorList>
    </citation>
    <scope>NUCLEOTIDE SEQUENCE [LARGE SCALE GENOMIC DNA]</scope>
    <source>
        <strain evidence="2 3">ICMP 11288</strain>
    </source>
</reference>
<dbReference type="InterPro" id="IPR036291">
    <property type="entry name" value="NAD(P)-bd_dom_sf"/>
</dbReference>
<comment type="caution">
    <text evidence="2">The sequence shown here is derived from an EMBL/GenBank/DDBJ whole genome shotgun (WGS) entry which is preliminary data.</text>
</comment>
<name>A0A0W0HT14_PSEFL</name>
<feature type="domain" description="NAD(P)-binding" evidence="1">
    <location>
        <begin position="8"/>
        <end position="193"/>
    </location>
</feature>
<dbReference type="EMBL" id="LKEF01000023">
    <property type="protein sequence ID" value="KTB64043.1"/>
    <property type="molecule type" value="Genomic_DNA"/>
</dbReference>
<dbReference type="AlphaFoldDB" id="A0A0W0HT14"/>
<sequence length="223" mass="23232">MHSVFIVGGSGKVARSLAQQLAEQGHQPRSLYRHAEQAEALEALGASPVAGNLLELDTASLAKLMAGSDTVVFAAGAGGKGGAQMTNAIDGHGLELSVAAARLAGIQRFILVSAFPEASRGKSVSETFENYMAVKKRADVHLAATDLDWVILRPGTLLDSPGTGKVHAGLAIPYGDVPRDDVAAALLQIIEQPGVSRVIIELTQGTTPVTEAIRSFTRNCSQP</sequence>
<organism evidence="2 3">
    <name type="scientific">Pseudomonas fluorescens ICMP 11288</name>
    <dbReference type="NCBI Taxonomy" id="1198309"/>
    <lineage>
        <taxon>Bacteria</taxon>
        <taxon>Pseudomonadati</taxon>
        <taxon>Pseudomonadota</taxon>
        <taxon>Gammaproteobacteria</taxon>
        <taxon>Pseudomonadales</taxon>
        <taxon>Pseudomonadaceae</taxon>
        <taxon>Pseudomonas</taxon>
    </lineage>
</organism>
<evidence type="ECO:0000259" key="1">
    <source>
        <dbReference type="Pfam" id="PF13460"/>
    </source>
</evidence>
<evidence type="ECO:0000313" key="2">
    <source>
        <dbReference type="EMBL" id="KTB64043.1"/>
    </source>
</evidence>
<protein>
    <submittedName>
        <fullName evidence="2">NAD-dependent dehydratase</fullName>
    </submittedName>
</protein>
<gene>
    <name evidence="2" type="ORF">AO063_14235</name>
</gene>